<dbReference type="GO" id="GO:0000155">
    <property type="term" value="F:phosphorelay sensor kinase activity"/>
    <property type="evidence" value="ECO:0007669"/>
    <property type="project" value="TreeGrafter"/>
</dbReference>
<proteinExistence type="predicted"/>
<keyword evidence="10 14" id="KW-1133">Transmembrane helix</keyword>
<dbReference type="Pfam" id="PF02518">
    <property type="entry name" value="HATPase_c"/>
    <property type="match status" value="1"/>
</dbReference>
<dbReference type="SUPFAM" id="SSF55874">
    <property type="entry name" value="ATPase domain of HSP90 chaperone/DNA topoisomerase II/histidine kinase"/>
    <property type="match status" value="1"/>
</dbReference>
<dbReference type="SMART" id="SM00387">
    <property type="entry name" value="HATPase_c"/>
    <property type="match status" value="1"/>
</dbReference>
<evidence type="ECO:0000256" key="2">
    <source>
        <dbReference type="ARBA" id="ARBA00004651"/>
    </source>
</evidence>
<comment type="subcellular location">
    <subcellularLocation>
        <location evidence="2">Cell membrane</location>
        <topology evidence="2">Multi-pass membrane protein</topology>
    </subcellularLocation>
</comment>
<keyword evidence="12 14" id="KW-0472">Membrane</keyword>
<dbReference type="InterPro" id="IPR036890">
    <property type="entry name" value="HATPase_C_sf"/>
</dbReference>
<feature type="domain" description="Histidine kinase" evidence="15">
    <location>
        <begin position="121"/>
        <end position="326"/>
    </location>
</feature>
<protein>
    <recommendedName>
        <fullName evidence="3">histidine kinase</fullName>
        <ecNumber evidence="3">2.7.13.3</ecNumber>
    </recommendedName>
    <alternativeName>
        <fullName evidence="13">Glycopeptide resistance-associated protein S</fullName>
    </alternativeName>
</protein>
<dbReference type="Gene3D" id="3.30.565.10">
    <property type="entry name" value="Histidine kinase-like ATPase, C-terminal domain"/>
    <property type="match status" value="1"/>
</dbReference>
<dbReference type="InterPro" id="IPR050351">
    <property type="entry name" value="BphY/WalK/GraS-like"/>
</dbReference>
<dbReference type="GO" id="GO:0005524">
    <property type="term" value="F:ATP binding"/>
    <property type="evidence" value="ECO:0007669"/>
    <property type="project" value="UniProtKB-KW"/>
</dbReference>
<gene>
    <name evidence="16" type="primary">graS</name>
    <name evidence="16" type="ORF">SAMEA4384403_00404</name>
</gene>
<evidence type="ECO:0000256" key="6">
    <source>
        <dbReference type="ARBA" id="ARBA00022692"/>
    </source>
</evidence>
<name>A0A239YID9_9STAP</name>
<evidence type="ECO:0000256" key="8">
    <source>
        <dbReference type="ARBA" id="ARBA00022777"/>
    </source>
</evidence>
<keyword evidence="11" id="KW-0902">Two-component regulatory system</keyword>
<evidence type="ECO:0000313" key="17">
    <source>
        <dbReference type="Proteomes" id="UP000242084"/>
    </source>
</evidence>
<feature type="transmembrane region" description="Helical" evidence="14">
    <location>
        <begin position="37"/>
        <end position="57"/>
    </location>
</feature>
<accession>A0A239YID9</accession>
<evidence type="ECO:0000256" key="9">
    <source>
        <dbReference type="ARBA" id="ARBA00022840"/>
    </source>
</evidence>
<evidence type="ECO:0000256" key="7">
    <source>
        <dbReference type="ARBA" id="ARBA00022741"/>
    </source>
</evidence>
<keyword evidence="5 16" id="KW-0808">Transferase</keyword>
<evidence type="ECO:0000256" key="1">
    <source>
        <dbReference type="ARBA" id="ARBA00000085"/>
    </source>
</evidence>
<dbReference type="InterPro" id="IPR005467">
    <property type="entry name" value="His_kinase_dom"/>
</dbReference>
<evidence type="ECO:0000256" key="4">
    <source>
        <dbReference type="ARBA" id="ARBA00022475"/>
    </source>
</evidence>
<dbReference type="GO" id="GO:0005886">
    <property type="term" value="C:plasma membrane"/>
    <property type="evidence" value="ECO:0007669"/>
    <property type="project" value="UniProtKB-SubCell"/>
</dbReference>
<dbReference type="EC" id="2.7.13.3" evidence="3"/>
<dbReference type="RefSeq" id="WP_095086018.1">
    <property type="nucleotide sequence ID" value="NZ_BMDM01000003.1"/>
</dbReference>
<evidence type="ECO:0000256" key="14">
    <source>
        <dbReference type="SAM" id="Phobius"/>
    </source>
</evidence>
<sequence>MIKQFLIERWPWFTLFISMQMIIFITSWLDVGMSINGAIYLIGLNCLLLFVFVFMIYTRETRFYKALVNNTPLKEIEHKELNHSVYEKLIFDYIQGYEEQTRKTIHEQNKEITIMKDDLLDWIHEVKTPITAMKLLTDQIDDIKLKQDILYEWSRIDYLLDQQLYIKRLSSKSNDFYFGHYNLRNMVINEIQYARNISIAKGIGYDLDIDAYNVYTDEKWFRTILRQIISNALKYTDNGDISIRTYKLKEKIYLEIKDEGRGIQTRDLPRIFDRGFTSTTSKRESTATGMGLYLVKQISKGLGITVNIKSEFGEGTTVLIIFSNPNEYTSIELAK</sequence>
<dbReference type="KEGG" id="sste:SAMEA4384403_0404"/>
<keyword evidence="7" id="KW-0547">Nucleotide-binding</keyword>
<keyword evidence="8 16" id="KW-0418">Kinase</keyword>
<dbReference type="InterPro" id="IPR003594">
    <property type="entry name" value="HATPase_dom"/>
</dbReference>
<reference evidence="16 17" key="1">
    <citation type="submission" date="2017-06" db="EMBL/GenBank/DDBJ databases">
        <authorList>
            <consortium name="Pathogen Informatics"/>
        </authorList>
    </citation>
    <scope>NUCLEOTIDE SEQUENCE [LARGE SCALE GENOMIC DNA]</scope>
    <source>
        <strain evidence="16 17">NCTC13839</strain>
    </source>
</reference>
<evidence type="ECO:0000256" key="12">
    <source>
        <dbReference type="ARBA" id="ARBA00023136"/>
    </source>
</evidence>
<evidence type="ECO:0000313" key="16">
    <source>
        <dbReference type="EMBL" id="SNV58008.1"/>
    </source>
</evidence>
<dbReference type="PANTHER" id="PTHR45453">
    <property type="entry name" value="PHOSPHATE REGULON SENSOR PROTEIN PHOR"/>
    <property type="match status" value="1"/>
</dbReference>
<dbReference type="GO" id="GO:0016036">
    <property type="term" value="P:cellular response to phosphate starvation"/>
    <property type="evidence" value="ECO:0007669"/>
    <property type="project" value="TreeGrafter"/>
</dbReference>
<dbReference type="PROSITE" id="PS50109">
    <property type="entry name" value="HIS_KIN"/>
    <property type="match status" value="1"/>
</dbReference>
<dbReference type="AlphaFoldDB" id="A0A239YID9"/>
<evidence type="ECO:0000256" key="3">
    <source>
        <dbReference type="ARBA" id="ARBA00012438"/>
    </source>
</evidence>
<comment type="catalytic activity">
    <reaction evidence="1">
        <text>ATP + protein L-histidine = ADP + protein N-phospho-L-histidine.</text>
        <dbReference type="EC" id="2.7.13.3"/>
    </reaction>
</comment>
<keyword evidence="9" id="KW-0067">ATP-binding</keyword>
<dbReference type="PANTHER" id="PTHR45453:SF2">
    <property type="entry name" value="HISTIDINE KINASE"/>
    <property type="match status" value="1"/>
</dbReference>
<dbReference type="EMBL" id="LT906462">
    <property type="protein sequence ID" value="SNV58008.1"/>
    <property type="molecule type" value="Genomic_DNA"/>
</dbReference>
<evidence type="ECO:0000259" key="15">
    <source>
        <dbReference type="PROSITE" id="PS50109"/>
    </source>
</evidence>
<evidence type="ECO:0000256" key="11">
    <source>
        <dbReference type="ARBA" id="ARBA00023012"/>
    </source>
</evidence>
<keyword evidence="4" id="KW-1003">Cell membrane</keyword>
<dbReference type="GO" id="GO:0004721">
    <property type="term" value="F:phosphoprotein phosphatase activity"/>
    <property type="evidence" value="ECO:0007669"/>
    <property type="project" value="TreeGrafter"/>
</dbReference>
<keyword evidence="17" id="KW-1185">Reference proteome</keyword>
<dbReference type="Proteomes" id="UP000242084">
    <property type="component" value="Chromosome 1"/>
</dbReference>
<dbReference type="PRINTS" id="PR00344">
    <property type="entry name" value="BCTRLSENSOR"/>
</dbReference>
<keyword evidence="6 14" id="KW-0812">Transmembrane</keyword>
<evidence type="ECO:0000256" key="13">
    <source>
        <dbReference type="ARBA" id="ARBA00042987"/>
    </source>
</evidence>
<evidence type="ECO:0000256" key="5">
    <source>
        <dbReference type="ARBA" id="ARBA00022679"/>
    </source>
</evidence>
<dbReference type="InterPro" id="IPR004358">
    <property type="entry name" value="Sig_transdc_His_kin-like_C"/>
</dbReference>
<feature type="transmembrane region" description="Helical" evidence="14">
    <location>
        <begin position="12"/>
        <end position="31"/>
    </location>
</feature>
<organism evidence="16 17">
    <name type="scientific">Mammaliicoccus stepanovicii</name>
    <dbReference type="NCBI Taxonomy" id="643214"/>
    <lineage>
        <taxon>Bacteria</taxon>
        <taxon>Bacillati</taxon>
        <taxon>Bacillota</taxon>
        <taxon>Bacilli</taxon>
        <taxon>Bacillales</taxon>
        <taxon>Staphylococcaceae</taxon>
        <taxon>Mammaliicoccus</taxon>
    </lineage>
</organism>
<dbReference type="OrthoDB" id="9780487at2"/>
<evidence type="ECO:0000256" key="10">
    <source>
        <dbReference type="ARBA" id="ARBA00022989"/>
    </source>
</evidence>